<feature type="non-terminal residue" evidence="2">
    <location>
        <position position="1"/>
    </location>
</feature>
<comment type="caution">
    <text evidence="2">The sequence shown here is derived from an EMBL/GenBank/DDBJ whole genome shotgun (WGS) entry which is preliminary data.</text>
</comment>
<dbReference type="EMBL" id="BKCJ011067812">
    <property type="protein sequence ID" value="GFC78873.1"/>
    <property type="molecule type" value="Genomic_DNA"/>
</dbReference>
<sequence>LQPSGGYHDVPPLTIGTLMPPKPNLVFHTAPIAVETNHSAFTIQLSPSKLAQDLSYTNRPTAPIIKDCVSDSEDESETKASQIVPSFIQSS</sequence>
<dbReference type="AlphaFoldDB" id="A0A699QY43"/>
<reference evidence="2" key="1">
    <citation type="journal article" date="2019" name="Sci. Rep.">
        <title>Draft genome of Tanacetum cinerariifolium, the natural source of mosquito coil.</title>
        <authorList>
            <person name="Yamashiro T."/>
            <person name="Shiraishi A."/>
            <person name="Satake H."/>
            <person name="Nakayama K."/>
        </authorList>
    </citation>
    <scope>NUCLEOTIDE SEQUENCE</scope>
</reference>
<accession>A0A699QY43</accession>
<gene>
    <name evidence="2" type="ORF">Tci_850843</name>
</gene>
<organism evidence="2">
    <name type="scientific">Tanacetum cinerariifolium</name>
    <name type="common">Dalmatian daisy</name>
    <name type="synonym">Chrysanthemum cinerariifolium</name>
    <dbReference type="NCBI Taxonomy" id="118510"/>
    <lineage>
        <taxon>Eukaryota</taxon>
        <taxon>Viridiplantae</taxon>
        <taxon>Streptophyta</taxon>
        <taxon>Embryophyta</taxon>
        <taxon>Tracheophyta</taxon>
        <taxon>Spermatophyta</taxon>
        <taxon>Magnoliopsida</taxon>
        <taxon>eudicotyledons</taxon>
        <taxon>Gunneridae</taxon>
        <taxon>Pentapetalae</taxon>
        <taxon>asterids</taxon>
        <taxon>campanulids</taxon>
        <taxon>Asterales</taxon>
        <taxon>Asteraceae</taxon>
        <taxon>Asteroideae</taxon>
        <taxon>Anthemideae</taxon>
        <taxon>Anthemidinae</taxon>
        <taxon>Tanacetum</taxon>
    </lineage>
</organism>
<evidence type="ECO:0000313" key="2">
    <source>
        <dbReference type="EMBL" id="GFC78873.1"/>
    </source>
</evidence>
<name>A0A699QY43_TANCI</name>
<protein>
    <submittedName>
        <fullName evidence="2">Uncharacterized protein</fullName>
    </submittedName>
</protein>
<feature type="compositionally biased region" description="Polar residues" evidence="1">
    <location>
        <begin position="79"/>
        <end position="91"/>
    </location>
</feature>
<proteinExistence type="predicted"/>
<evidence type="ECO:0000256" key="1">
    <source>
        <dbReference type="SAM" id="MobiDB-lite"/>
    </source>
</evidence>
<feature type="region of interest" description="Disordered" evidence="1">
    <location>
        <begin position="68"/>
        <end position="91"/>
    </location>
</feature>